<dbReference type="PROSITE" id="PS50222">
    <property type="entry name" value="EF_HAND_2"/>
    <property type="match status" value="1"/>
</dbReference>
<dbReference type="InterPro" id="IPR028846">
    <property type="entry name" value="Recoverin"/>
</dbReference>
<dbReference type="Proteomes" id="UP000663860">
    <property type="component" value="Unassembled WGS sequence"/>
</dbReference>
<evidence type="ECO:0000259" key="3">
    <source>
        <dbReference type="PROSITE" id="PS50222"/>
    </source>
</evidence>
<dbReference type="Proteomes" id="UP000663868">
    <property type="component" value="Unassembled WGS sequence"/>
</dbReference>
<protein>
    <recommendedName>
        <fullName evidence="3">EF-hand domain-containing protein</fullName>
    </recommendedName>
</protein>
<dbReference type="Pfam" id="PF13499">
    <property type="entry name" value="EF-hand_7"/>
    <property type="match status" value="1"/>
</dbReference>
<keyword evidence="1" id="KW-0479">Metal-binding</keyword>
<dbReference type="Proteomes" id="UP000663881">
    <property type="component" value="Unassembled WGS sequence"/>
</dbReference>
<dbReference type="EMBL" id="CAJNON010000188">
    <property type="protein sequence ID" value="CAF1082567.1"/>
    <property type="molecule type" value="Genomic_DNA"/>
</dbReference>
<dbReference type="PANTHER" id="PTHR23055:SF167">
    <property type="entry name" value="EF-HAND DOMAIN-CONTAINING PROTEIN"/>
    <property type="match status" value="1"/>
</dbReference>
<dbReference type="AlphaFoldDB" id="A0A814CB64"/>
<evidence type="ECO:0000313" key="5">
    <source>
        <dbReference type="EMBL" id="CAF1082567.1"/>
    </source>
</evidence>
<gene>
    <name evidence="4" type="ORF">IZO911_LOCUS14251</name>
    <name evidence="6" type="ORF">JYZ213_LOCUS21005</name>
    <name evidence="9" type="ORF">KXQ929_LOCUS37834</name>
    <name evidence="7" type="ORF">OKA104_LOCUS21345</name>
    <name evidence="8" type="ORF">OXD698_LOCUS36709</name>
    <name evidence="5" type="ORF">VCS650_LOCUS19096</name>
</gene>
<evidence type="ECO:0000313" key="6">
    <source>
        <dbReference type="EMBL" id="CAF1094088.1"/>
    </source>
</evidence>
<dbReference type="EMBL" id="CAJOBB010006459">
    <property type="protein sequence ID" value="CAF4161333.1"/>
    <property type="molecule type" value="Genomic_DNA"/>
</dbReference>
<dbReference type="SUPFAM" id="SSF47473">
    <property type="entry name" value="EF-hand"/>
    <property type="match status" value="1"/>
</dbReference>
<dbReference type="InterPro" id="IPR011992">
    <property type="entry name" value="EF-hand-dom_pair"/>
</dbReference>
<comment type="caution">
    <text evidence="4">The sequence shown here is derived from an EMBL/GenBank/DDBJ whole genome shotgun (WGS) entry which is preliminary data.</text>
</comment>
<sequence length="209" mass="24827">MMKRLQRYKNDDESISVFPAEIRKVPKSLEDIVRTTKFNKSEIRLLYKGFKQECPHGAVTEREFQTIYSHFFPHGNCQSYTSFLFRILDRRKRMYFTFEDYIQTLSVLIRGSMKEKLQWVFRFYDISDDGRLTKQTIEKMLRSLYDLLGSNNNIHQPVTDDTVEKHSAIVFEKLDCQRAGSINFDDFEKYCLRDEQLINTINLLSSTAI</sequence>
<evidence type="ECO:0000313" key="9">
    <source>
        <dbReference type="EMBL" id="CAF4161333.1"/>
    </source>
</evidence>
<dbReference type="EMBL" id="CAJNOE010000118">
    <property type="protein sequence ID" value="CAF0937779.1"/>
    <property type="molecule type" value="Genomic_DNA"/>
</dbReference>
<dbReference type="PANTHER" id="PTHR23055">
    <property type="entry name" value="CALCIUM BINDING PROTEINS"/>
    <property type="match status" value="1"/>
</dbReference>
<accession>A0A814CB64</accession>
<evidence type="ECO:0000313" key="4">
    <source>
        <dbReference type="EMBL" id="CAF0937779.1"/>
    </source>
</evidence>
<organism evidence="4 10">
    <name type="scientific">Adineta steineri</name>
    <dbReference type="NCBI Taxonomy" id="433720"/>
    <lineage>
        <taxon>Eukaryota</taxon>
        <taxon>Metazoa</taxon>
        <taxon>Spiralia</taxon>
        <taxon>Gnathifera</taxon>
        <taxon>Rotifera</taxon>
        <taxon>Eurotatoria</taxon>
        <taxon>Bdelloidea</taxon>
        <taxon>Adinetida</taxon>
        <taxon>Adinetidae</taxon>
        <taxon>Adineta</taxon>
    </lineage>
</organism>
<dbReference type="Gene3D" id="1.10.238.10">
    <property type="entry name" value="EF-hand"/>
    <property type="match status" value="1"/>
</dbReference>
<dbReference type="EMBL" id="CAJOAY010001479">
    <property type="protein sequence ID" value="CAF3848306.1"/>
    <property type="molecule type" value="Genomic_DNA"/>
</dbReference>
<dbReference type="EMBL" id="CAJOAZ010006151">
    <property type="protein sequence ID" value="CAF4125180.1"/>
    <property type="molecule type" value="Genomic_DNA"/>
</dbReference>
<dbReference type="GO" id="GO:0005509">
    <property type="term" value="F:calcium ion binding"/>
    <property type="evidence" value="ECO:0007669"/>
    <property type="project" value="InterPro"/>
</dbReference>
<evidence type="ECO:0000256" key="1">
    <source>
        <dbReference type="ARBA" id="ARBA00022723"/>
    </source>
</evidence>
<name>A0A814CB64_9BILA</name>
<evidence type="ECO:0000256" key="2">
    <source>
        <dbReference type="ARBA" id="ARBA00022737"/>
    </source>
</evidence>
<evidence type="ECO:0000313" key="10">
    <source>
        <dbReference type="Proteomes" id="UP000663860"/>
    </source>
</evidence>
<dbReference type="OrthoDB" id="191686at2759"/>
<proteinExistence type="predicted"/>
<feature type="domain" description="EF-hand" evidence="3">
    <location>
        <begin position="112"/>
        <end position="147"/>
    </location>
</feature>
<evidence type="ECO:0000313" key="8">
    <source>
        <dbReference type="EMBL" id="CAF4125180.1"/>
    </source>
</evidence>
<reference evidence="4" key="1">
    <citation type="submission" date="2021-02" db="EMBL/GenBank/DDBJ databases">
        <authorList>
            <person name="Nowell W R."/>
        </authorList>
    </citation>
    <scope>NUCLEOTIDE SEQUENCE</scope>
</reference>
<dbReference type="PRINTS" id="PR00450">
    <property type="entry name" value="RECOVERIN"/>
</dbReference>
<dbReference type="InterPro" id="IPR002048">
    <property type="entry name" value="EF_hand_dom"/>
</dbReference>
<dbReference type="Proteomes" id="UP000663844">
    <property type="component" value="Unassembled WGS sequence"/>
</dbReference>
<dbReference type="Proteomes" id="UP000663891">
    <property type="component" value="Unassembled WGS sequence"/>
</dbReference>
<evidence type="ECO:0000313" key="7">
    <source>
        <dbReference type="EMBL" id="CAF3848306.1"/>
    </source>
</evidence>
<keyword evidence="2" id="KW-0677">Repeat</keyword>
<dbReference type="Proteomes" id="UP000663845">
    <property type="component" value="Unassembled WGS sequence"/>
</dbReference>
<dbReference type="EMBL" id="CAJNOG010000226">
    <property type="protein sequence ID" value="CAF1094088.1"/>
    <property type="molecule type" value="Genomic_DNA"/>
</dbReference>